<gene>
    <name evidence="3" type="ORF">F5544_18570</name>
</gene>
<dbReference type="InterPro" id="IPR011004">
    <property type="entry name" value="Trimer_LpxA-like_sf"/>
</dbReference>
<evidence type="ECO:0000313" key="4">
    <source>
        <dbReference type="Proteomes" id="UP000503540"/>
    </source>
</evidence>
<dbReference type="InterPro" id="IPR018357">
    <property type="entry name" value="Hexapep_transf_CS"/>
</dbReference>
<dbReference type="InterPro" id="IPR050179">
    <property type="entry name" value="Trans_hexapeptide_repeat"/>
</dbReference>
<dbReference type="KEGG" id="nah:F5544_18570"/>
<reference evidence="3 4" key="1">
    <citation type="journal article" date="2019" name="ACS Chem. Biol.">
        <title>Identification and Mobilization of a Cryptic Antibiotic Biosynthesis Gene Locus from a Human-Pathogenic Nocardia Isolate.</title>
        <authorList>
            <person name="Herisse M."/>
            <person name="Ishida K."/>
            <person name="Porter J.L."/>
            <person name="Howden B."/>
            <person name="Hertweck C."/>
            <person name="Stinear T.P."/>
            <person name="Pidot S.J."/>
        </authorList>
    </citation>
    <scope>NUCLEOTIDE SEQUENCE [LARGE SCALE GENOMIC DNA]</scope>
    <source>
        <strain evidence="3 4">AUSMDU00012717</strain>
    </source>
</reference>
<dbReference type="Gene3D" id="2.160.10.10">
    <property type="entry name" value="Hexapeptide repeat proteins"/>
    <property type="match status" value="1"/>
</dbReference>
<proteinExistence type="predicted"/>
<evidence type="ECO:0000256" key="2">
    <source>
        <dbReference type="ARBA" id="ARBA00022737"/>
    </source>
</evidence>
<dbReference type="EMBL" id="CP046172">
    <property type="protein sequence ID" value="QIS11585.1"/>
    <property type="molecule type" value="Genomic_DNA"/>
</dbReference>
<keyword evidence="1 3" id="KW-0808">Transferase</keyword>
<protein>
    <submittedName>
        <fullName evidence="3">Antibiotic acetyltransferase</fullName>
    </submittedName>
</protein>
<dbReference type="CDD" id="cd03349">
    <property type="entry name" value="LbH_XAT"/>
    <property type="match status" value="1"/>
</dbReference>
<accession>A0A6G9YE75</accession>
<dbReference type="Pfam" id="PF00132">
    <property type="entry name" value="Hexapep"/>
    <property type="match status" value="1"/>
</dbReference>
<sequence length="240" mass="26605">MADDMSDLAAPDPDQLYPALYSPRAGGAIEQQRVVFLKPLVQSELTEVGDYTYYDDPDDPTGFERNNILFHYGPDRLVIGRYCALARRVQFFMNAANHRATGVSTYPFPLLGGAWTQAAELFRDRPYRGDTVVGNDVWIGQEAVIMPGVRIGDGAIVAARSVVTVDVPDYGIVAGNPARLVRLRFDAERIALLRRIAWWRWPVDEVTAHLPVLMAGTVDELASVARERGLIEEATSDVDL</sequence>
<dbReference type="PANTHER" id="PTHR43300:SF11">
    <property type="entry name" value="ACETYLTRANSFERASE RV3034C-RELATED"/>
    <property type="match status" value="1"/>
</dbReference>
<dbReference type="Proteomes" id="UP000503540">
    <property type="component" value="Chromosome"/>
</dbReference>
<dbReference type="PANTHER" id="PTHR43300">
    <property type="entry name" value="ACETYLTRANSFERASE"/>
    <property type="match status" value="1"/>
</dbReference>
<evidence type="ECO:0000313" key="3">
    <source>
        <dbReference type="EMBL" id="QIS11585.1"/>
    </source>
</evidence>
<dbReference type="PROSITE" id="PS00101">
    <property type="entry name" value="HEXAPEP_TRANSFERASES"/>
    <property type="match status" value="1"/>
</dbReference>
<organism evidence="3 4">
    <name type="scientific">Nocardia arthritidis</name>
    <dbReference type="NCBI Taxonomy" id="228602"/>
    <lineage>
        <taxon>Bacteria</taxon>
        <taxon>Bacillati</taxon>
        <taxon>Actinomycetota</taxon>
        <taxon>Actinomycetes</taxon>
        <taxon>Mycobacteriales</taxon>
        <taxon>Nocardiaceae</taxon>
        <taxon>Nocardia</taxon>
    </lineage>
</organism>
<dbReference type="InterPro" id="IPR001451">
    <property type="entry name" value="Hexapep"/>
</dbReference>
<evidence type="ECO:0000256" key="1">
    <source>
        <dbReference type="ARBA" id="ARBA00022679"/>
    </source>
</evidence>
<name>A0A6G9YE75_9NOCA</name>
<dbReference type="AlphaFoldDB" id="A0A6G9YE75"/>
<dbReference type="GO" id="GO:0016740">
    <property type="term" value="F:transferase activity"/>
    <property type="evidence" value="ECO:0007669"/>
    <property type="project" value="UniProtKB-KW"/>
</dbReference>
<keyword evidence="4" id="KW-1185">Reference proteome</keyword>
<keyword evidence="2" id="KW-0677">Repeat</keyword>
<dbReference type="SUPFAM" id="SSF51161">
    <property type="entry name" value="Trimeric LpxA-like enzymes"/>
    <property type="match status" value="1"/>
</dbReference>